<proteinExistence type="predicted"/>
<dbReference type="AlphaFoldDB" id="A0A3B0TLK0"/>
<name>A0A3B0TLK0_9ZZZZ</name>
<evidence type="ECO:0000313" key="1">
    <source>
        <dbReference type="EMBL" id="VAW09534.1"/>
    </source>
</evidence>
<protein>
    <submittedName>
        <fullName evidence="1">Uncharacterized protein</fullName>
    </submittedName>
</protein>
<feature type="non-terminal residue" evidence="1">
    <location>
        <position position="1"/>
    </location>
</feature>
<sequence>VEQHQVGMWNFHTLEFDLRGADDIDRLSSALAAIDNKAVAITQLKLVGQLSLGDKLRLDSILAAESDTFGSLNTWERHSDLVVLPGDNDFTPLGLSGFARDALDELVNLAGGDDTEAATAQDALGLLYRLAGGGA</sequence>
<accession>A0A3B0TLK0</accession>
<gene>
    <name evidence="1" type="ORF">MNBD_ACTINO02-1209</name>
</gene>
<organism evidence="1">
    <name type="scientific">hydrothermal vent metagenome</name>
    <dbReference type="NCBI Taxonomy" id="652676"/>
    <lineage>
        <taxon>unclassified sequences</taxon>
        <taxon>metagenomes</taxon>
        <taxon>ecological metagenomes</taxon>
    </lineage>
</organism>
<reference evidence="1" key="1">
    <citation type="submission" date="2018-06" db="EMBL/GenBank/DDBJ databases">
        <authorList>
            <person name="Zhirakovskaya E."/>
        </authorList>
    </citation>
    <scope>NUCLEOTIDE SEQUENCE</scope>
</reference>
<dbReference type="EMBL" id="UOEK01000603">
    <property type="protein sequence ID" value="VAW09534.1"/>
    <property type="molecule type" value="Genomic_DNA"/>
</dbReference>